<dbReference type="EMBL" id="JACOMF010000002">
    <property type="protein sequence ID" value="MBC4014169.1"/>
    <property type="molecule type" value="Genomic_DNA"/>
</dbReference>
<gene>
    <name evidence="9" type="ORF">H7965_02435</name>
</gene>
<evidence type="ECO:0000256" key="5">
    <source>
        <dbReference type="ARBA" id="ARBA00022692"/>
    </source>
</evidence>
<feature type="transmembrane region" description="Helical" evidence="8">
    <location>
        <begin position="390"/>
        <end position="413"/>
    </location>
</feature>
<dbReference type="Gene3D" id="3.30.2090.10">
    <property type="entry name" value="Multidrug efflux transporter AcrB TolC docking domain, DN and DC subdomains"/>
    <property type="match status" value="2"/>
</dbReference>
<dbReference type="Gene3D" id="3.30.70.1430">
    <property type="entry name" value="Multidrug efflux transporter AcrB pore domain"/>
    <property type="match status" value="2"/>
</dbReference>
<evidence type="ECO:0000313" key="9">
    <source>
        <dbReference type="EMBL" id="MBC4014169.1"/>
    </source>
</evidence>
<dbReference type="PANTHER" id="PTHR32063:SF68">
    <property type="entry name" value="PROBALE CATION EFFLUX SYSTEM PROTEIN"/>
    <property type="match status" value="1"/>
</dbReference>
<dbReference type="SUPFAM" id="SSF82714">
    <property type="entry name" value="Multidrug efflux transporter AcrB TolC docking domain, DN and DC subdomains"/>
    <property type="match status" value="2"/>
</dbReference>
<feature type="transmembrane region" description="Helical" evidence="8">
    <location>
        <begin position="966"/>
        <end position="983"/>
    </location>
</feature>
<proteinExistence type="inferred from homology"/>
<evidence type="ECO:0000256" key="6">
    <source>
        <dbReference type="ARBA" id="ARBA00022989"/>
    </source>
</evidence>
<dbReference type="Gene3D" id="3.30.70.1440">
    <property type="entry name" value="Multidrug efflux transporter AcrB pore domain"/>
    <property type="match status" value="1"/>
</dbReference>
<dbReference type="InterPro" id="IPR001036">
    <property type="entry name" value="Acrflvin-R"/>
</dbReference>
<dbReference type="AlphaFoldDB" id="A0A9X0UBN2"/>
<dbReference type="GO" id="GO:0008324">
    <property type="term" value="F:monoatomic cation transmembrane transporter activity"/>
    <property type="evidence" value="ECO:0007669"/>
    <property type="project" value="InterPro"/>
</dbReference>
<comment type="similarity">
    <text evidence="2">Belongs to the resistance-nodulation-cell division (RND) (TC 2.A.6) family.</text>
</comment>
<protein>
    <submittedName>
        <fullName evidence="9">Efflux RND transporter permease subunit</fullName>
    </submittedName>
</protein>
<dbReference type="SUPFAM" id="SSF82866">
    <property type="entry name" value="Multidrug efflux transporter AcrB transmembrane domain"/>
    <property type="match status" value="2"/>
</dbReference>
<dbReference type="Pfam" id="PF00873">
    <property type="entry name" value="ACR_tran"/>
    <property type="match status" value="1"/>
</dbReference>
<feature type="transmembrane region" description="Helical" evidence="8">
    <location>
        <begin position="434"/>
        <end position="454"/>
    </location>
</feature>
<evidence type="ECO:0000256" key="4">
    <source>
        <dbReference type="ARBA" id="ARBA00022475"/>
    </source>
</evidence>
<feature type="transmembrane region" description="Helical" evidence="8">
    <location>
        <begin position="466"/>
        <end position="489"/>
    </location>
</feature>
<comment type="caution">
    <text evidence="9">The sequence shown here is derived from an EMBL/GenBank/DDBJ whole genome shotgun (WGS) entry which is preliminary data.</text>
</comment>
<dbReference type="InterPro" id="IPR004763">
    <property type="entry name" value="CusA-like"/>
</dbReference>
<evidence type="ECO:0000256" key="2">
    <source>
        <dbReference type="ARBA" id="ARBA00010942"/>
    </source>
</evidence>
<evidence type="ECO:0000256" key="1">
    <source>
        <dbReference type="ARBA" id="ARBA00004651"/>
    </source>
</evidence>
<keyword evidence="10" id="KW-1185">Reference proteome</keyword>
<keyword evidence="4" id="KW-1003">Cell membrane</keyword>
<feature type="transmembrane region" description="Helical" evidence="8">
    <location>
        <begin position="923"/>
        <end position="945"/>
    </location>
</feature>
<evidence type="ECO:0000256" key="3">
    <source>
        <dbReference type="ARBA" id="ARBA00022448"/>
    </source>
</evidence>
<feature type="transmembrane region" description="Helical" evidence="8">
    <location>
        <begin position="995"/>
        <end position="1018"/>
    </location>
</feature>
<evidence type="ECO:0000256" key="8">
    <source>
        <dbReference type="SAM" id="Phobius"/>
    </source>
</evidence>
<dbReference type="PRINTS" id="PR00702">
    <property type="entry name" value="ACRIFLAVINRP"/>
</dbReference>
<dbReference type="GO" id="GO:0005886">
    <property type="term" value="C:plasma membrane"/>
    <property type="evidence" value="ECO:0007669"/>
    <property type="project" value="UniProtKB-SubCell"/>
</dbReference>
<feature type="transmembrane region" description="Helical" evidence="8">
    <location>
        <begin position="330"/>
        <end position="352"/>
    </location>
</feature>
<evidence type="ECO:0000313" key="10">
    <source>
        <dbReference type="Proteomes" id="UP000600101"/>
    </source>
</evidence>
<dbReference type="SUPFAM" id="SSF82693">
    <property type="entry name" value="Multidrug efflux transporter AcrB pore domain, PN1, PN2, PC1 and PC2 subdomains"/>
    <property type="match status" value="2"/>
</dbReference>
<feature type="transmembrane region" description="Helical" evidence="8">
    <location>
        <begin position="530"/>
        <end position="548"/>
    </location>
</feature>
<dbReference type="Proteomes" id="UP000600101">
    <property type="component" value="Unassembled WGS sequence"/>
</dbReference>
<dbReference type="RefSeq" id="WP_186768941.1">
    <property type="nucleotide sequence ID" value="NZ_JACOMF010000002.1"/>
</dbReference>
<feature type="transmembrane region" description="Helical" evidence="8">
    <location>
        <begin position="359"/>
        <end position="378"/>
    </location>
</feature>
<keyword evidence="3" id="KW-0813">Transport</keyword>
<accession>A0A9X0UBN2</accession>
<feature type="transmembrane region" description="Helical" evidence="8">
    <location>
        <begin position="891"/>
        <end position="911"/>
    </location>
</feature>
<organism evidence="9 10">
    <name type="scientific">Siccirubricoccus deserti</name>
    <dbReference type="NCBI Taxonomy" id="2013562"/>
    <lineage>
        <taxon>Bacteria</taxon>
        <taxon>Pseudomonadati</taxon>
        <taxon>Pseudomonadota</taxon>
        <taxon>Alphaproteobacteria</taxon>
        <taxon>Acetobacterales</taxon>
        <taxon>Roseomonadaceae</taxon>
        <taxon>Siccirubricoccus</taxon>
    </lineage>
</organism>
<comment type="subcellular location">
    <subcellularLocation>
        <location evidence="1">Cell membrane</location>
        <topology evidence="1">Multi-pass membrane protein</topology>
    </subcellularLocation>
</comment>
<sequence length="1041" mass="111997">MLGRLVDLALRQRLLAMLATLGLIVWGVNAYRSLPIDAFPDVSPTQVLVAMQAPGLPPEELETQVTNPVELAMKGIPNLVNIRSITRYASTLMTFEFAAGTDIYWARTQVDQRLDDLESQFPDGVSGGLAPVVTPLGEMLMFTLEGGSLTPMQRRTLLDWVIRPQLRGLPGIADVNTLGGHVRTYEVAPDPAAMAARGITTAMLAEALDQNNRNDGAGRVRDGEEALLVRAEGRIRTLDDIRAIVVASHPTGVVRVSDVADVRFGALARNGVVTRNGEGEAVWGIVLGLRGANAKTVVSGAKAKLAEIQRTLPEGVTIEIFYDRNELIEAAVWTVQKVLLEAIALVAVLLILFLGNLRAALVVSLALPLSVLATFGIMRTTGISANIMSLGGLAIAIGLLVDCAVVVVENVAHRLSEMHGRTDYRARMTVTGEAVREVAVPLVAGVIIIVTVFLPLLSLQGLEGRLFAPVALTIAFALCAALLLSLTIVPALSATLLKAGGHAKEPWLVRRLHAVYDPFLGWAMRNPLKIGATAVLGLVLAGLLFTRIGSTFMPVMDEGTPVITLRKHPTVSVDEAASTDLLIQQQILAEVPEVRGIMGRAGADELGIDPVGLNDSDLFLTIAPRAEWREKDNKDFVIDAVRQVLDRFPGISYAINQPIDMRVQEMIIGARGDVVVKIFGYSIPELNRIAREVEMVVEGTQGSTEVFALRNEGMKYLKVAIDRFAAGRLGLSVRDVQQALRVWVDGRDMGIVMEQERRIPLMLRGEGSLRRSATDLSRVVLALPGGRTVALSQVARIEEEEGPIQVIREGTQRYATILSNVRGRDLVGFVAEAQAAVAERVQLPPGYRLEWGGQFENQQRASARLAVVVPIALALIFLLLHFTFGSVRQAALVFCNVPFAAIGGVIALYLSGEFLSVPASVGFIALIGIAVLNGVVLVSYINRLIAEEGLALRQAVMEGARRRMTPVVLTATIAAFGLVPFLFADGPGAEIQRPLAVVVIGGLVTATVLTLVLLPILYDRFALPKAARERPMPATQPAVAE</sequence>
<dbReference type="GO" id="GO:0042910">
    <property type="term" value="F:xenobiotic transmembrane transporter activity"/>
    <property type="evidence" value="ECO:0007669"/>
    <property type="project" value="TreeGrafter"/>
</dbReference>
<reference evidence="9" key="1">
    <citation type="submission" date="2020-08" db="EMBL/GenBank/DDBJ databases">
        <authorList>
            <person name="Hu Y."/>
            <person name="Nguyen S.V."/>
            <person name="Li F."/>
            <person name="Fanning S."/>
        </authorList>
    </citation>
    <scope>NUCLEOTIDE SEQUENCE</scope>
    <source>
        <strain evidence="9">SYSU D8009</strain>
    </source>
</reference>
<keyword evidence="7 8" id="KW-0472">Membrane</keyword>
<dbReference type="PANTHER" id="PTHR32063">
    <property type="match status" value="1"/>
</dbReference>
<evidence type="ECO:0000256" key="7">
    <source>
        <dbReference type="ARBA" id="ARBA00023136"/>
    </source>
</evidence>
<keyword evidence="5 8" id="KW-0812">Transmembrane</keyword>
<dbReference type="InterPro" id="IPR027463">
    <property type="entry name" value="AcrB_DN_DC_subdom"/>
</dbReference>
<dbReference type="Gene3D" id="3.30.70.1320">
    <property type="entry name" value="Multidrug efflux transporter AcrB pore domain like"/>
    <property type="match status" value="1"/>
</dbReference>
<feature type="transmembrane region" description="Helical" evidence="8">
    <location>
        <begin position="865"/>
        <end position="884"/>
    </location>
</feature>
<dbReference type="Gene3D" id="1.20.1640.10">
    <property type="entry name" value="Multidrug efflux transporter AcrB transmembrane domain"/>
    <property type="match status" value="2"/>
</dbReference>
<keyword evidence="6 8" id="KW-1133">Transmembrane helix</keyword>
<name>A0A9X0UBN2_9PROT</name>
<dbReference type="NCBIfam" id="TIGR00914">
    <property type="entry name" value="2A0601"/>
    <property type="match status" value="1"/>
</dbReference>